<dbReference type="Proteomes" id="UP000738826">
    <property type="component" value="Unassembled WGS sequence"/>
</dbReference>
<organism evidence="2 3">
    <name type="scientific">Candidatus Altarchaeum hamiconexum</name>
    <dbReference type="NCBI Taxonomy" id="1803513"/>
    <lineage>
        <taxon>Archaea</taxon>
        <taxon>Candidatus Altarchaeota</taxon>
        <taxon>Candidatus Altiarchaeia</taxon>
        <taxon>Candidatus Altarchaeales</taxon>
        <taxon>Candidatus Altarchaeaceae</taxon>
        <taxon>Candidatus Altarchaeum</taxon>
    </lineage>
</organism>
<evidence type="ECO:0000313" key="2">
    <source>
        <dbReference type="EMBL" id="NCS91432.1"/>
    </source>
</evidence>
<dbReference type="PANTHER" id="PTHR38597">
    <property type="entry name" value="BLL3834 PROTEIN"/>
    <property type="match status" value="1"/>
</dbReference>
<reference evidence="2" key="1">
    <citation type="submission" date="2019-11" db="EMBL/GenBank/DDBJ databases">
        <title>Lipid analysis of CO2-rich subsurface aquifers suggests an autotrophy-based deep biosphere with lysolipids enriched in CPR bacteria.</title>
        <authorList>
            <person name="Probst A.J."/>
            <person name="Elling F.J."/>
            <person name="Castelle C.J."/>
            <person name="Zhu Q."/>
            <person name="Elvert M."/>
            <person name="Birarda G."/>
            <person name="Holman H.-Y."/>
            <person name="Lane K.R."/>
            <person name="Ladd B."/>
            <person name="Ryan M.C."/>
            <person name="Woyke T."/>
            <person name="Hinrichs K.-U."/>
            <person name="Banfield J.F."/>
        </authorList>
    </citation>
    <scope>NUCLEOTIDE SEQUENCE</scope>
    <source>
        <strain evidence="1">CG_2015-01_33_1645</strain>
        <strain evidence="2">CG_2015-04_33_537</strain>
    </source>
</reference>
<dbReference type="EMBL" id="JAACVF010000131">
    <property type="protein sequence ID" value="NCN65373.1"/>
    <property type="molecule type" value="Genomic_DNA"/>
</dbReference>
<dbReference type="Proteomes" id="UP000768163">
    <property type="component" value="Unassembled WGS sequence"/>
</dbReference>
<gene>
    <name evidence="2" type="ORF">GW779_03340</name>
    <name evidence="1" type="ORF">GW910_04865</name>
</gene>
<dbReference type="EMBL" id="JAACQH010000059">
    <property type="protein sequence ID" value="NCS91432.1"/>
    <property type="molecule type" value="Genomic_DNA"/>
</dbReference>
<comment type="caution">
    <text evidence="2">The sequence shown here is derived from an EMBL/GenBank/DDBJ whole genome shotgun (WGS) entry which is preliminary data.</text>
</comment>
<dbReference type="PANTHER" id="PTHR38597:SF1">
    <property type="entry name" value="BLL3834 PROTEIN"/>
    <property type="match status" value="1"/>
</dbReference>
<dbReference type="InterPro" id="IPR008482">
    <property type="entry name" value="DUF763"/>
</dbReference>
<evidence type="ECO:0000313" key="3">
    <source>
        <dbReference type="Proteomes" id="UP000738826"/>
    </source>
</evidence>
<proteinExistence type="predicted"/>
<dbReference type="AlphaFoldDB" id="A0A8J7YUN3"/>
<dbReference type="Pfam" id="PF05559">
    <property type="entry name" value="DUF763"/>
    <property type="match status" value="1"/>
</dbReference>
<sequence length="369" mass="42189">MKTGFVDLPLHPGTTPRWLFERMTELSREISKVIIYEFGRDEFLRRLSDPFWFQGFACAIGFDWHSSGTTTVSCGALKQALNNENIGIAFLGGKGKISRNTPSEIQKFSEKFNISQQKTDELIKASRLSAKVDNDCIQDTFEIYHHSFVLSEDGKWAVIQQGMNANNLYARRYHWLSENLKNYEKFVNEPHTGISCDVAIKPLNMVAEESRNARKCSVDLAKEKGTKFYFTKQTTLFEMEGFKLPRHHEIYLNGYENLMKSERIAKALNFAYESQPKNYDELIAIKGVGAGTIRALALLSDLVYGEKPSWKDPVKYSFAHGGKDGYPYKVSRKLLDKSIEILKTGFENAKIGDNEKMKALKRLKEFLPE</sequence>
<accession>A0A8J7YUN3</accession>
<name>A0A8J7YUN3_9ARCH</name>
<protein>
    <submittedName>
        <fullName evidence="2">DUF763 domain-containing protein</fullName>
    </submittedName>
</protein>
<evidence type="ECO:0000313" key="1">
    <source>
        <dbReference type="EMBL" id="NCN65373.1"/>
    </source>
</evidence>